<name>A0A0K2V1W9_LEPSM</name>
<proteinExistence type="predicted"/>
<reference evidence="1" key="1">
    <citation type="submission" date="2014-05" db="EMBL/GenBank/DDBJ databases">
        <authorList>
            <person name="Chronopoulou M."/>
        </authorList>
    </citation>
    <scope>NUCLEOTIDE SEQUENCE</scope>
    <source>
        <tissue evidence="1">Whole organism</tissue>
    </source>
</reference>
<organism evidence="1">
    <name type="scientific">Lepeophtheirus salmonis</name>
    <name type="common">Salmon louse</name>
    <name type="synonym">Caligus salmonis</name>
    <dbReference type="NCBI Taxonomy" id="72036"/>
    <lineage>
        <taxon>Eukaryota</taxon>
        <taxon>Metazoa</taxon>
        <taxon>Ecdysozoa</taxon>
        <taxon>Arthropoda</taxon>
        <taxon>Crustacea</taxon>
        <taxon>Multicrustacea</taxon>
        <taxon>Hexanauplia</taxon>
        <taxon>Copepoda</taxon>
        <taxon>Siphonostomatoida</taxon>
        <taxon>Caligidae</taxon>
        <taxon>Lepeophtheirus</taxon>
    </lineage>
</organism>
<protein>
    <submittedName>
        <fullName evidence="1">Uncharacterized protein</fullName>
    </submittedName>
</protein>
<accession>A0A0K2V1W9</accession>
<sequence>MLGGDFALILLSYAFPPTTRKNRVDAPVSVYQFSLITSLLYIFSRMSNGTGTKHII</sequence>
<dbReference type="EMBL" id="HACA01027142">
    <property type="protein sequence ID" value="CDW44503.1"/>
    <property type="molecule type" value="Transcribed_RNA"/>
</dbReference>
<evidence type="ECO:0000313" key="1">
    <source>
        <dbReference type="EMBL" id="CDW44503.1"/>
    </source>
</evidence>
<dbReference type="AlphaFoldDB" id="A0A0K2V1W9"/>